<sequence length="106" mass="11590">MGGRLAVEFDHHTGDITHGFCLVSRSTLVNISRIEHCFTSIFVLNFQLSGLNDSQMMRLSTVGSDHGCNAFLPNPTGLYSQSGDLCRTNGDVFHNRLIGFSNIITG</sequence>
<gene>
    <name evidence="1" type="ORF">METZ01_LOCUS487464</name>
</gene>
<evidence type="ECO:0000313" key="1">
    <source>
        <dbReference type="EMBL" id="SVE34610.1"/>
    </source>
</evidence>
<dbReference type="AlphaFoldDB" id="A0A383CRG5"/>
<reference evidence="1" key="1">
    <citation type="submission" date="2018-05" db="EMBL/GenBank/DDBJ databases">
        <authorList>
            <person name="Lanie J.A."/>
            <person name="Ng W.-L."/>
            <person name="Kazmierczak K.M."/>
            <person name="Andrzejewski T.M."/>
            <person name="Davidsen T.M."/>
            <person name="Wayne K.J."/>
            <person name="Tettelin H."/>
            <person name="Glass J.I."/>
            <person name="Rusch D."/>
            <person name="Podicherti R."/>
            <person name="Tsui H.-C.T."/>
            <person name="Winkler M.E."/>
        </authorList>
    </citation>
    <scope>NUCLEOTIDE SEQUENCE</scope>
</reference>
<organism evidence="1">
    <name type="scientific">marine metagenome</name>
    <dbReference type="NCBI Taxonomy" id="408172"/>
    <lineage>
        <taxon>unclassified sequences</taxon>
        <taxon>metagenomes</taxon>
        <taxon>ecological metagenomes</taxon>
    </lineage>
</organism>
<protein>
    <submittedName>
        <fullName evidence="1">Uncharacterized protein</fullName>
    </submittedName>
</protein>
<proteinExistence type="predicted"/>
<accession>A0A383CRG5</accession>
<name>A0A383CRG5_9ZZZZ</name>
<dbReference type="EMBL" id="UINC01210931">
    <property type="protein sequence ID" value="SVE34610.1"/>
    <property type="molecule type" value="Genomic_DNA"/>
</dbReference>